<name>A0A956SDV8_UNCEI</name>
<proteinExistence type="predicted"/>
<feature type="transmembrane region" description="Helical" evidence="1">
    <location>
        <begin position="155"/>
        <end position="172"/>
    </location>
</feature>
<evidence type="ECO:0000313" key="3">
    <source>
        <dbReference type="Proteomes" id="UP000739538"/>
    </source>
</evidence>
<accession>A0A956SDV8</accession>
<sequence>MASIRDTLPIHPSRATWIASGLVLLGFSFLQVHPVFLLVIALGAFGPGLLRTLGWLHDQDEFQRRAAERAGYLAYLVTGLVGFALLALLGDGSVRSAAPDAILQTVLSLLWFTWLISSLVSYWGAHKTARRLLIAFGLVWLAFNVVGHLAHPMELLMQSLLAVPFLLAAWLVPRWPRVVGVLLLGLGAFFSWLFHLYEIVGPTPLALGRGVVLILFVGPLLASGIALLRGAD</sequence>
<evidence type="ECO:0000256" key="1">
    <source>
        <dbReference type="SAM" id="Phobius"/>
    </source>
</evidence>
<feature type="transmembrane region" description="Helical" evidence="1">
    <location>
        <begin position="179"/>
        <end position="200"/>
    </location>
</feature>
<dbReference type="Proteomes" id="UP000739538">
    <property type="component" value="Unassembled WGS sequence"/>
</dbReference>
<feature type="transmembrane region" description="Helical" evidence="1">
    <location>
        <begin position="132"/>
        <end position="149"/>
    </location>
</feature>
<gene>
    <name evidence="2" type="ORF">KDA27_02795</name>
</gene>
<keyword evidence="1" id="KW-0812">Transmembrane</keyword>
<feature type="transmembrane region" description="Helical" evidence="1">
    <location>
        <begin position="101"/>
        <end position="125"/>
    </location>
</feature>
<comment type="caution">
    <text evidence="2">The sequence shown here is derived from an EMBL/GenBank/DDBJ whole genome shotgun (WGS) entry which is preliminary data.</text>
</comment>
<keyword evidence="1" id="KW-1133">Transmembrane helix</keyword>
<reference evidence="2" key="2">
    <citation type="journal article" date="2021" name="Microbiome">
        <title>Successional dynamics and alternative stable states in a saline activated sludge microbial community over 9 years.</title>
        <authorList>
            <person name="Wang Y."/>
            <person name="Ye J."/>
            <person name="Ju F."/>
            <person name="Liu L."/>
            <person name="Boyd J.A."/>
            <person name="Deng Y."/>
            <person name="Parks D.H."/>
            <person name="Jiang X."/>
            <person name="Yin X."/>
            <person name="Woodcroft B.J."/>
            <person name="Tyson G.W."/>
            <person name="Hugenholtz P."/>
            <person name="Polz M.F."/>
            <person name="Zhang T."/>
        </authorList>
    </citation>
    <scope>NUCLEOTIDE SEQUENCE</scope>
    <source>
        <strain evidence="2">HKST-UBA02</strain>
    </source>
</reference>
<evidence type="ECO:0000313" key="2">
    <source>
        <dbReference type="EMBL" id="MCA9754703.1"/>
    </source>
</evidence>
<organism evidence="2 3">
    <name type="scientific">Eiseniibacteriota bacterium</name>
    <dbReference type="NCBI Taxonomy" id="2212470"/>
    <lineage>
        <taxon>Bacteria</taxon>
        <taxon>Candidatus Eiseniibacteriota</taxon>
    </lineage>
</organism>
<dbReference type="EMBL" id="JAGQHS010000008">
    <property type="protein sequence ID" value="MCA9754703.1"/>
    <property type="molecule type" value="Genomic_DNA"/>
</dbReference>
<keyword evidence="1" id="KW-0472">Membrane</keyword>
<reference evidence="2" key="1">
    <citation type="submission" date="2020-04" db="EMBL/GenBank/DDBJ databases">
        <authorList>
            <person name="Zhang T."/>
        </authorList>
    </citation>
    <scope>NUCLEOTIDE SEQUENCE</scope>
    <source>
        <strain evidence="2">HKST-UBA02</strain>
    </source>
</reference>
<feature type="transmembrane region" description="Helical" evidence="1">
    <location>
        <begin position="70"/>
        <end position="89"/>
    </location>
</feature>
<feature type="transmembrane region" description="Helical" evidence="1">
    <location>
        <begin position="206"/>
        <end position="228"/>
    </location>
</feature>
<dbReference type="AlphaFoldDB" id="A0A956SDV8"/>
<feature type="transmembrane region" description="Helical" evidence="1">
    <location>
        <begin position="17"/>
        <end position="50"/>
    </location>
</feature>
<protein>
    <submittedName>
        <fullName evidence="2">Uncharacterized protein</fullName>
    </submittedName>
</protein>